<dbReference type="OrthoDB" id="66881at2759"/>
<evidence type="ECO:0000256" key="5">
    <source>
        <dbReference type="ARBA" id="ARBA00023002"/>
    </source>
</evidence>
<dbReference type="AlphaFoldDB" id="A0A6A6R4K4"/>
<reference evidence="6" key="1">
    <citation type="journal article" date="2020" name="Stud. Mycol.">
        <title>101 Dothideomycetes genomes: a test case for predicting lifestyles and emergence of pathogens.</title>
        <authorList>
            <person name="Haridas S."/>
            <person name="Albert R."/>
            <person name="Binder M."/>
            <person name="Bloem J."/>
            <person name="Labutti K."/>
            <person name="Salamov A."/>
            <person name="Andreopoulos B."/>
            <person name="Baker S."/>
            <person name="Barry K."/>
            <person name="Bills G."/>
            <person name="Bluhm B."/>
            <person name="Cannon C."/>
            <person name="Castanera R."/>
            <person name="Culley D."/>
            <person name="Daum C."/>
            <person name="Ezra D."/>
            <person name="Gonzalez J."/>
            <person name="Henrissat B."/>
            <person name="Kuo A."/>
            <person name="Liang C."/>
            <person name="Lipzen A."/>
            <person name="Lutzoni F."/>
            <person name="Magnuson J."/>
            <person name="Mondo S."/>
            <person name="Nolan M."/>
            <person name="Ohm R."/>
            <person name="Pangilinan J."/>
            <person name="Park H.-J."/>
            <person name="Ramirez L."/>
            <person name="Alfaro M."/>
            <person name="Sun H."/>
            <person name="Tritt A."/>
            <person name="Yoshinaga Y."/>
            <person name="Zwiers L.-H."/>
            <person name="Turgeon B."/>
            <person name="Goodwin S."/>
            <person name="Spatafora J."/>
            <person name="Crous P."/>
            <person name="Grigoriev I."/>
        </authorList>
    </citation>
    <scope>NUCLEOTIDE SEQUENCE</scope>
    <source>
        <strain evidence="6">CBS 269.34</strain>
    </source>
</reference>
<dbReference type="EMBL" id="MU004185">
    <property type="protein sequence ID" value="KAF2498693.1"/>
    <property type="molecule type" value="Genomic_DNA"/>
</dbReference>
<name>A0A6A6R4K4_9PEZI</name>
<dbReference type="PANTHER" id="PTHR23023">
    <property type="entry name" value="DIMETHYLANILINE MONOOXYGENASE"/>
    <property type="match status" value="1"/>
</dbReference>
<accession>A0A6A6R4K4</accession>
<evidence type="ECO:0000256" key="2">
    <source>
        <dbReference type="ARBA" id="ARBA00022630"/>
    </source>
</evidence>
<proteinExistence type="inferred from homology"/>
<keyword evidence="7" id="KW-1185">Reference proteome</keyword>
<dbReference type="InterPro" id="IPR000960">
    <property type="entry name" value="Flavin_mOase"/>
</dbReference>
<dbReference type="Gene3D" id="3.50.50.60">
    <property type="entry name" value="FAD/NAD(P)-binding domain"/>
    <property type="match status" value="2"/>
</dbReference>
<evidence type="ECO:0000313" key="6">
    <source>
        <dbReference type="EMBL" id="KAF2498693.1"/>
    </source>
</evidence>
<dbReference type="InterPro" id="IPR036188">
    <property type="entry name" value="FAD/NAD-bd_sf"/>
</dbReference>
<comment type="similarity">
    <text evidence="1">Belongs to the FMO family.</text>
</comment>
<evidence type="ECO:0000256" key="4">
    <source>
        <dbReference type="ARBA" id="ARBA00022857"/>
    </source>
</evidence>
<dbReference type="Proteomes" id="UP000799750">
    <property type="component" value="Unassembled WGS sequence"/>
</dbReference>
<dbReference type="Pfam" id="PF00743">
    <property type="entry name" value="FMO-like"/>
    <property type="match status" value="3"/>
</dbReference>
<evidence type="ECO:0000256" key="1">
    <source>
        <dbReference type="ARBA" id="ARBA00009183"/>
    </source>
</evidence>
<dbReference type="InterPro" id="IPR050346">
    <property type="entry name" value="FMO-like"/>
</dbReference>
<organism evidence="6 7">
    <name type="scientific">Lophium mytilinum</name>
    <dbReference type="NCBI Taxonomy" id="390894"/>
    <lineage>
        <taxon>Eukaryota</taxon>
        <taxon>Fungi</taxon>
        <taxon>Dikarya</taxon>
        <taxon>Ascomycota</taxon>
        <taxon>Pezizomycotina</taxon>
        <taxon>Dothideomycetes</taxon>
        <taxon>Pleosporomycetidae</taxon>
        <taxon>Mytilinidiales</taxon>
        <taxon>Mytilinidiaceae</taxon>
        <taxon>Lophium</taxon>
    </lineage>
</organism>
<dbReference type="GO" id="GO:0050660">
    <property type="term" value="F:flavin adenine dinucleotide binding"/>
    <property type="evidence" value="ECO:0007669"/>
    <property type="project" value="InterPro"/>
</dbReference>
<sequence length="470" mass="53377">MGSLMIDRRVAIIGAGTSGLAAAKSLIAEDYFCTIDVFEQRGSIGGLWNYTAAANEENHETNIPEDYAHVDIPQSFTLKNVISPIYEDLEANIPRTLMRYSDFPFPDDLQLLPQHHQILSYIQAYGQEVLDRVRMSMLVVQIKPEIEGWEIKSCSLATGTTTRERYGAVIIATGQYSVPWTPDLPGLREWTVSHPGTIIHSKCFRTAENFIKRRVIVVGSGVSGLDISSRILPLCNKLYLSSRRSPQLLEDFPVDLLANLRPPIARLCPDRRAVQFEDDTEATDVDCIIFCTGYLHSMPFLRKLEPNPIESGHKVNHTYQHLFYAPKPTLAFLALPRIIAFTVAEAQAAVVARVYAKRLQLPSIHEMQAWETPTSERTSERDPDARRFHHFQYPEDAEYIKMLIDWASRAEIRPGLDNNGKGRLPRPWGPHEHWQRARSFAIRRAFKEQGKDRVNVKTLEDLGFEGPITK</sequence>
<dbReference type="GO" id="GO:0004499">
    <property type="term" value="F:N,N-dimethylaniline monooxygenase activity"/>
    <property type="evidence" value="ECO:0007669"/>
    <property type="project" value="InterPro"/>
</dbReference>
<dbReference type="SUPFAM" id="SSF51905">
    <property type="entry name" value="FAD/NAD(P)-binding domain"/>
    <property type="match status" value="2"/>
</dbReference>
<dbReference type="PRINTS" id="PR00370">
    <property type="entry name" value="FMOXYGENASE"/>
</dbReference>
<keyword evidence="3" id="KW-0274">FAD</keyword>
<gene>
    <name evidence="6" type="ORF">BU16DRAFT_505184</name>
</gene>
<keyword evidence="5" id="KW-0560">Oxidoreductase</keyword>
<keyword evidence="2" id="KW-0285">Flavoprotein</keyword>
<evidence type="ECO:0000256" key="3">
    <source>
        <dbReference type="ARBA" id="ARBA00022827"/>
    </source>
</evidence>
<keyword evidence="4" id="KW-0521">NADP</keyword>
<protein>
    <submittedName>
        <fullName evidence="6">FAD/NAD(P)-binding domain-containing protein</fullName>
    </submittedName>
</protein>
<dbReference type="GO" id="GO:0050661">
    <property type="term" value="F:NADP binding"/>
    <property type="evidence" value="ECO:0007669"/>
    <property type="project" value="InterPro"/>
</dbReference>
<evidence type="ECO:0000313" key="7">
    <source>
        <dbReference type="Proteomes" id="UP000799750"/>
    </source>
</evidence>
<dbReference type="InterPro" id="IPR020946">
    <property type="entry name" value="Flavin_mOase-like"/>
</dbReference>